<name>A0A194QI86_PAPXU</name>
<feature type="region of interest" description="Disordered" evidence="1">
    <location>
        <begin position="234"/>
        <end position="260"/>
    </location>
</feature>
<keyword evidence="4" id="KW-1185">Reference proteome</keyword>
<feature type="region of interest" description="Disordered" evidence="1">
    <location>
        <begin position="520"/>
        <end position="543"/>
    </location>
</feature>
<sequence length="589" mass="63601">MRLYALILVLAASRAGALPLDSAPAHGAEPAQVAPLEDADAEKLRNVPDVIPVAIVEDTVVPAKIDENSNDYIPSDDKPSPIIKRLEIDLSNPGPPQRQQHETQNPESYIERNWFDADIKQKLLDTENVFKKSVSNVNEGFQNWVSNSAHLKTVQSDIKDMQSKFIAQLDKLQQSVQSYLNPQSAKAVIVDPEAAANLKEVESRLIVLKNNFEVGVQTLSEGVKVLEAKADGDASAAANPTGTGATSPNPPAEQSSNNPLGQVFQFFSNTMGQAITQMQNTFNSLTNPSNQNGGSDTGSQPSWNPLPGLFNQQSSTAAPAGTQADEATTRPPSAWDNFQQQLSQFFGSESNPFNQANQFIQNIINQVRPSSATPTDTNTKPENDPVQQNNAPVPSKPISPPPAQVQPAAAAQPQPEPVQPQAPEPAKESQATSQPGPIRQIIQNNPIVKGVVQRIQSFSNPEKPRDKPEIESEPAKPEKALEPANIEDAIKEETVPEAIKEEAASEVIKEEVVPEIIKEEAVPATKGHGGGINSVNSGDNNDSDGIAAKKIALDEKIEEVPHKCQMEKKQELASDKEEKETALLPDKTE</sequence>
<feature type="region of interest" description="Disordered" evidence="1">
    <location>
        <begin position="562"/>
        <end position="589"/>
    </location>
</feature>
<feature type="region of interest" description="Disordered" evidence="1">
    <location>
        <begin position="369"/>
        <end position="498"/>
    </location>
</feature>
<feature type="chain" id="PRO_5008264372" evidence="2">
    <location>
        <begin position="18"/>
        <end position="589"/>
    </location>
</feature>
<feature type="compositionally biased region" description="Basic and acidic residues" evidence="1">
    <location>
        <begin position="488"/>
        <end position="498"/>
    </location>
</feature>
<accession>A0A194QI86</accession>
<feature type="signal peptide" evidence="2">
    <location>
        <begin position="1"/>
        <end position="17"/>
    </location>
</feature>
<gene>
    <name evidence="3" type="ORF">RR46_03251</name>
</gene>
<dbReference type="AlphaFoldDB" id="A0A194QI86"/>
<feature type="compositionally biased region" description="Polar residues" evidence="1">
    <location>
        <begin position="240"/>
        <end position="260"/>
    </location>
</feature>
<protein>
    <submittedName>
        <fullName evidence="3">Uncharacterized protein</fullName>
    </submittedName>
</protein>
<feature type="compositionally biased region" description="Pro residues" evidence="1">
    <location>
        <begin position="394"/>
        <end position="404"/>
    </location>
</feature>
<evidence type="ECO:0000313" key="4">
    <source>
        <dbReference type="Proteomes" id="UP000053268"/>
    </source>
</evidence>
<evidence type="ECO:0000256" key="1">
    <source>
        <dbReference type="SAM" id="MobiDB-lite"/>
    </source>
</evidence>
<dbReference type="EMBL" id="KQ458880">
    <property type="protein sequence ID" value="KPJ04640.1"/>
    <property type="molecule type" value="Genomic_DNA"/>
</dbReference>
<feature type="region of interest" description="Disordered" evidence="1">
    <location>
        <begin position="282"/>
        <end position="334"/>
    </location>
</feature>
<feature type="compositionally biased region" description="Low complexity" evidence="1">
    <location>
        <begin position="533"/>
        <end position="543"/>
    </location>
</feature>
<organism evidence="3 4">
    <name type="scientific">Papilio xuthus</name>
    <name type="common">Asian swallowtail butterfly</name>
    <dbReference type="NCBI Taxonomy" id="66420"/>
    <lineage>
        <taxon>Eukaryota</taxon>
        <taxon>Metazoa</taxon>
        <taxon>Ecdysozoa</taxon>
        <taxon>Arthropoda</taxon>
        <taxon>Hexapoda</taxon>
        <taxon>Insecta</taxon>
        <taxon>Pterygota</taxon>
        <taxon>Neoptera</taxon>
        <taxon>Endopterygota</taxon>
        <taxon>Lepidoptera</taxon>
        <taxon>Glossata</taxon>
        <taxon>Ditrysia</taxon>
        <taxon>Papilionoidea</taxon>
        <taxon>Papilionidae</taxon>
        <taxon>Papilioninae</taxon>
        <taxon>Papilio</taxon>
    </lineage>
</organism>
<reference evidence="3 4" key="1">
    <citation type="journal article" date="2015" name="Nat. Commun.">
        <title>Outbred genome sequencing and CRISPR/Cas9 gene editing in butterflies.</title>
        <authorList>
            <person name="Li X."/>
            <person name="Fan D."/>
            <person name="Zhang W."/>
            <person name="Liu G."/>
            <person name="Zhang L."/>
            <person name="Zhao L."/>
            <person name="Fang X."/>
            <person name="Chen L."/>
            <person name="Dong Y."/>
            <person name="Chen Y."/>
            <person name="Ding Y."/>
            <person name="Zhao R."/>
            <person name="Feng M."/>
            <person name="Zhu Y."/>
            <person name="Feng Y."/>
            <person name="Jiang X."/>
            <person name="Zhu D."/>
            <person name="Xiang H."/>
            <person name="Feng X."/>
            <person name="Li S."/>
            <person name="Wang J."/>
            <person name="Zhang G."/>
            <person name="Kronforst M.R."/>
            <person name="Wang W."/>
        </authorList>
    </citation>
    <scope>NUCLEOTIDE SEQUENCE [LARGE SCALE GENOMIC DNA]</scope>
    <source>
        <strain evidence="3">Ya'a_city_454_Px</strain>
        <tissue evidence="3">Whole body</tissue>
    </source>
</reference>
<dbReference type="Proteomes" id="UP000053268">
    <property type="component" value="Unassembled WGS sequence"/>
</dbReference>
<evidence type="ECO:0000256" key="2">
    <source>
        <dbReference type="SAM" id="SignalP"/>
    </source>
</evidence>
<feature type="region of interest" description="Disordered" evidence="1">
    <location>
        <begin position="89"/>
        <end position="108"/>
    </location>
</feature>
<evidence type="ECO:0000313" key="3">
    <source>
        <dbReference type="EMBL" id="KPJ04640.1"/>
    </source>
</evidence>
<feature type="compositionally biased region" description="Polar residues" evidence="1">
    <location>
        <begin position="369"/>
        <end position="391"/>
    </location>
</feature>
<feature type="compositionally biased region" description="Basic and acidic residues" evidence="1">
    <location>
        <begin position="462"/>
        <end position="481"/>
    </location>
</feature>
<feature type="compositionally biased region" description="Pro residues" evidence="1">
    <location>
        <begin position="414"/>
        <end position="423"/>
    </location>
</feature>
<feature type="compositionally biased region" description="Polar residues" evidence="1">
    <location>
        <begin position="282"/>
        <end position="303"/>
    </location>
</feature>
<proteinExistence type="predicted"/>
<feature type="compositionally biased region" description="Polar residues" evidence="1">
    <location>
        <begin position="429"/>
        <end position="446"/>
    </location>
</feature>
<keyword evidence="2" id="KW-0732">Signal</keyword>